<accession>A0A0U1LPH1</accession>
<dbReference type="Proteomes" id="UP000054383">
    <property type="component" value="Unassembled WGS sequence"/>
</dbReference>
<feature type="transmembrane region" description="Helical" evidence="2">
    <location>
        <begin position="41"/>
        <end position="64"/>
    </location>
</feature>
<keyword evidence="2" id="KW-0472">Membrane</keyword>
<name>A0A0U1LPH1_TALIS</name>
<protein>
    <submittedName>
        <fullName evidence="4">Uncharacterized protein</fullName>
    </submittedName>
</protein>
<dbReference type="EMBL" id="CVMT01000002">
    <property type="protein sequence ID" value="CRG85160.1"/>
    <property type="molecule type" value="Genomic_DNA"/>
</dbReference>
<keyword evidence="2" id="KW-0812">Transmembrane</keyword>
<evidence type="ECO:0000256" key="1">
    <source>
        <dbReference type="SAM" id="MobiDB-lite"/>
    </source>
</evidence>
<dbReference type="AlphaFoldDB" id="A0A0U1LPH1"/>
<keyword evidence="5" id="KW-1185">Reference proteome</keyword>
<feature type="signal peptide" evidence="3">
    <location>
        <begin position="1"/>
        <end position="17"/>
    </location>
</feature>
<proteinExistence type="predicted"/>
<dbReference type="OrthoDB" id="4225762at2759"/>
<dbReference type="OMA" id="ERESIMF"/>
<keyword evidence="3" id="KW-0732">Signal</keyword>
<sequence>MHTSGLLILGACSCALAAPVWSDMVPKSTSTIQPRDGNSVTIPGIIIAVVFGVILAGCLVLYFFSSNNFIARRGWFQRFREKRKEKKHSVNKELLNPLDDDQEALTKRASFQSERESIMFNRSRSSSLQFAVVEDTDTSRRSMSQQIYILRDNRYVPVQRVDTVQAQQEATAIESSASQREATISTISPVDDQASSRSTIPVIVTPPLETDQQSRSFEDTMHTVSIAREEATREQSTPLTS</sequence>
<keyword evidence="2" id="KW-1133">Transmembrane helix</keyword>
<evidence type="ECO:0000313" key="4">
    <source>
        <dbReference type="EMBL" id="CRG85160.1"/>
    </source>
</evidence>
<feature type="chain" id="PRO_5018310774" evidence="3">
    <location>
        <begin position="18"/>
        <end position="241"/>
    </location>
</feature>
<organism evidence="4 5">
    <name type="scientific">Talaromyces islandicus</name>
    <name type="common">Penicillium islandicum</name>
    <dbReference type="NCBI Taxonomy" id="28573"/>
    <lineage>
        <taxon>Eukaryota</taxon>
        <taxon>Fungi</taxon>
        <taxon>Dikarya</taxon>
        <taxon>Ascomycota</taxon>
        <taxon>Pezizomycotina</taxon>
        <taxon>Eurotiomycetes</taxon>
        <taxon>Eurotiomycetidae</taxon>
        <taxon>Eurotiales</taxon>
        <taxon>Trichocomaceae</taxon>
        <taxon>Talaromyces</taxon>
        <taxon>Talaromyces sect. Islandici</taxon>
    </lineage>
</organism>
<gene>
    <name evidence="4" type="ORF">PISL3812_02283</name>
</gene>
<feature type="compositionally biased region" description="Basic and acidic residues" evidence="1">
    <location>
        <begin position="216"/>
        <end position="233"/>
    </location>
</feature>
<feature type="region of interest" description="Disordered" evidence="1">
    <location>
        <begin position="187"/>
        <end position="241"/>
    </location>
</feature>
<evidence type="ECO:0000256" key="3">
    <source>
        <dbReference type="SAM" id="SignalP"/>
    </source>
</evidence>
<evidence type="ECO:0000256" key="2">
    <source>
        <dbReference type="SAM" id="Phobius"/>
    </source>
</evidence>
<evidence type="ECO:0000313" key="5">
    <source>
        <dbReference type="Proteomes" id="UP000054383"/>
    </source>
</evidence>
<reference evidence="4 5" key="1">
    <citation type="submission" date="2015-04" db="EMBL/GenBank/DDBJ databases">
        <authorList>
            <person name="Syromyatnikov M.Y."/>
            <person name="Popov V.N."/>
        </authorList>
    </citation>
    <scope>NUCLEOTIDE SEQUENCE [LARGE SCALE GENOMIC DNA]</scope>
    <source>
        <strain evidence="4">WF-38-12</strain>
    </source>
</reference>
<feature type="compositionally biased region" description="Polar residues" evidence="1">
    <location>
        <begin position="187"/>
        <end position="199"/>
    </location>
</feature>